<dbReference type="Gene3D" id="3.20.20.100">
    <property type="entry name" value="NADP-dependent oxidoreductase domain"/>
    <property type="match status" value="1"/>
</dbReference>
<dbReference type="PANTHER" id="PTHR11732">
    <property type="entry name" value="ALDO/KETO REDUCTASE"/>
    <property type="match status" value="1"/>
</dbReference>
<accession>A0A2B4SIL8</accession>
<dbReference type="Proteomes" id="UP000225706">
    <property type="component" value="Unassembled WGS sequence"/>
</dbReference>
<reference evidence="3" key="1">
    <citation type="journal article" date="2017" name="bioRxiv">
        <title>Comparative analysis of the genomes of Stylophora pistillata and Acropora digitifera provides evidence for extensive differences between species of corals.</title>
        <authorList>
            <person name="Voolstra C.R."/>
            <person name="Li Y."/>
            <person name="Liew Y.J."/>
            <person name="Baumgarten S."/>
            <person name="Zoccola D."/>
            <person name="Flot J.-F."/>
            <person name="Tambutte S."/>
            <person name="Allemand D."/>
            <person name="Aranda M."/>
        </authorList>
    </citation>
    <scope>NUCLEOTIDE SEQUENCE [LARGE SCALE GENOMIC DNA]</scope>
</reference>
<organism evidence="2 3">
    <name type="scientific">Stylophora pistillata</name>
    <name type="common">Smooth cauliflower coral</name>
    <dbReference type="NCBI Taxonomy" id="50429"/>
    <lineage>
        <taxon>Eukaryota</taxon>
        <taxon>Metazoa</taxon>
        <taxon>Cnidaria</taxon>
        <taxon>Anthozoa</taxon>
        <taxon>Hexacorallia</taxon>
        <taxon>Scleractinia</taxon>
        <taxon>Astrocoeniina</taxon>
        <taxon>Pocilloporidae</taxon>
        <taxon>Stylophora</taxon>
    </lineage>
</organism>
<dbReference type="PRINTS" id="PR00069">
    <property type="entry name" value="ALDKETRDTASE"/>
</dbReference>
<dbReference type="Pfam" id="PF00248">
    <property type="entry name" value="Aldo_ket_red"/>
    <property type="match status" value="1"/>
</dbReference>
<dbReference type="EMBL" id="LSMT01000074">
    <property type="protein sequence ID" value="PFX28933.1"/>
    <property type="molecule type" value="Genomic_DNA"/>
</dbReference>
<name>A0A2B4SIL8_STYPI</name>
<evidence type="ECO:0000259" key="1">
    <source>
        <dbReference type="Pfam" id="PF00248"/>
    </source>
</evidence>
<dbReference type="InterPro" id="IPR023210">
    <property type="entry name" value="NADP_OxRdtase_dom"/>
</dbReference>
<dbReference type="OrthoDB" id="416253at2759"/>
<feature type="domain" description="NADP-dependent oxidoreductase" evidence="1">
    <location>
        <begin position="19"/>
        <end position="123"/>
    </location>
</feature>
<dbReference type="InterPro" id="IPR020471">
    <property type="entry name" value="AKR"/>
</dbReference>
<sequence>MQLSKGMEQKEGKPIRIYVNREGLLITSKLWNTKHNHGDVLSAAEQTLSDLGLNFLDLYLMHWPVLFEDGDINFPKDGDGNIIYADHDPCDTWKAMESLVDHGLVKAVGGMSSFNQAQLIEHCRNRDIVGVFEY</sequence>
<dbReference type="InterPro" id="IPR036812">
    <property type="entry name" value="NAD(P)_OxRdtase_dom_sf"/>
</dbReference>
<dbReference type="SUPFAM" id="SSF51430">
    <property type="entry name" value="NAD(P)-linked oxidoreductase"/>
    <property type="match status" value="1"/>
</dbReference>
<dbReference type="STRING" id="50429.A0A2B4SIL8"/>
<evidence type="ECO:0000313" key="3">
    <source>
        <dbReference type="Proteomes" id="UP000225706"/>
    </source>
</evidence>
<dbReference type="AlphaFoldDB" id="A0A2B4SIL8"/>
<keyword evidence="3" id="KW-1185">Reference proteome</keyword>
<evidence type="ECO:0000313" key="2">
    <source>
        <dbReference type="EMBL" id="PFX28933.1"/>
    </source>
</evidence>
<protein>
    <submittedName>
        <fullName evidence="2">Alcohol dehydrogenase [NADP(+)]</fullName>
    </submittedName>
</protein>
<proteinExistence type="predicted"/>
<comment type="caution">
    <text evidence="2">The sequence shown here is derived from an EMBL/GenBank/DDBJ whole genome shotgun (WGS) entry which is preliminary data.</text>
</comment>
<dbReference type="GO" id="GO:0016491">
    <property type="term" value="F:oxidoreductase activity"/>
    <property type="evidence" value="ECO:0007669"/>
    <property type="project" value="InterPro"/>
</dbReference>
<gene>
    <name evidence="2" type="primary">AKR1A1</name>
    <name evidence="2" type="ORF">AWC38_SpisGene6303</name>
</gene>